<evidence type="ECO:0000256" key="3">
    <source>
        <dbReference type="ARBA" id="ARBA00022449"/>
    </source>
</evidence>
<keyword evidence="6 11" id="KW-1133">Transmembrane helix</keyword>
<keyword evidence="2 11" id="KW-0813">Transport</keyword>
<keyword evidence="8 11" id="KW-0406">Ion transport</keyword>
<evidence type="ECO:0000256" key="11">
    <source>
        <dbReference type="HAMAP-Rule" id="MF_01844"/>
    </source>
</evidence>
<accession>A0A2I1ILR7</accession>
<evidence type="ECO:0000256" key="7">
    <source>
        <dbReference type="ARBA" id="ARBA00023053"/>
    </source>
</evidence>
<dbReference type="AlphaFoldDB" id="A0A2I1ILR7"/>
<evidence type="ECO:0000256" key="4">
    <source>
        <dbReference type="ARBA" id="ARBA00022475"/>
    </source>
</evidence>
<dbReference type="NCBIfam" id="TIGR00773">
    <property type="entry name" value="NhaA"/>
    <property type="match status" value="1"/>
</dbReference>
<keyword evidence="4 11" id="KW-1003">Cell membrane</keyword>
<comment type="subcellular location">
    <subcellularLocation>
        <location evidence="1">Cell inner membrane</location>
        <topology evidence="1">Multi-pass membrane protein</topology>
    </subcellularLocation>
    <subcellularLocation>
        <location evidence="11">Cell membrane</location>
        <topology evidence="11">Multi-pass membrane protein</topology>
    </subcellularLocation>
</comment>
<feature type="transmembrane region" description="Helical" evidence="11">
    <location>
        <begin position="189"/>
        <end position="207"/>
    </location>
</feature>
<dbReference type="GO" id="GO:0015385">
    <property type="term" value="F:sodium:proton antiporter activity"/>
    <property type="evidence" value="ECO:0007669"/>
    <property type="project" value="UniProtKB-UniRule"/>
</dbReference>
<dbReference type="Proteomes" id="UP000235122">
    <property type="component" value="Unassembled WGS sequence"/>
</dbReference>
<feature type="transmembrane region" description="Helical" evidence="11">
    <location>
        <begin position="214"/>
        <end position="245"/>
    </location>
</feature>
<dbReference type="HAMAP" id="MF_01844">
    <property type="entry name" value="NhaA"/>
    <property type="match status" value="1"/>
</dbReference>
<feature type="transmembrane region" description="Helical" evidence="11">
    <location>
        <begin position="265"/>
        <end position="285"/>
    </location>
</feature>
<dbReference type="InterPro" id="IPR004670">
    <property type="entry name" value="NhaA"/>
</dbReference>
<dbReference type="PANTHER" id="PTHR30341">
    <property type="entry name" value="SODIUM ION/PROTON ANTIPORTER NHAA-RELATED"/>
    <property type="match status" value="1"/>
</dbReference>
<keyword evidence="9 11" id="KW-0472">Membrane</keyword>
<evidence type="ECO:0000313" key="12">
    <source>
        <dbReference type="EMBL" id="PKY72078.1"/>
    </source>
</evidence>
<feature type="transmembrane region" description="Helical" evidence="11">
    <location>
        <begin position="104"/>
        <end position="125"/>
    </location>
</feature>
<keyword evidence="5 11" id="KW-0812">Transmembrane</keyword>
<evidence type="ECO:0000313" key="13">
    <source>
        <dbReference type="Proteomes" id="UP000235122"/>
    </source>
</evidence>
<dbReference type="InterPro" id="IPR023171">
    <property type="entry name" value="Na/H_antiporter_dom_sf"/>
</dbReference>
<feature type="transmembrane region" description="Helical" evidence="11">
    <location>
        <begin position="21"/>
        <end position="39"/>
    </location>
</feature>
<comment type="caution">
    <text evidence="12">The sequence shown here is derived from an EMBL/GenBank/DDBJ whole genome shotgun (WGS) entry which is preliminary data.</text>
</comment>
<gene>
    <name evidence="11 12" type="primary">nhaA</name>
    <name evidence="12" type="ORF">CYJ19_07690</name>
</gene>
<name>A0A2I1ILR7_9ACTO</name>
<evidence type="ECO:0000256" key="8">
    <source>
        <dbReference type="ARBA" id="ARBA00023065"/>
    </source>
</evidence>
<comment type="catalytic activity">
    <reaction evidence="11">
        <text>Na(+)(in) + 2 H(+)(out) = Na(+)(out) + 2 H(+)(in)</text>
        <dbReference type="Rhea" id="RHEA:29251"/>
        <dbReference type="ChEBI" id="CHEBI:15378"/>
        <dbReference type="ChEBI" id="CHEBI:29101"/>
    </reaction>
</comment>
<evidence type="ECO:0000256" key="2">
    <source>
        <dbReference type="ARBA" id="ARBA00022448"/>
    </source>
</evidence>
<feature type="transmembrane region" description="Helical" evidence="11">
    <location>
        <begin position="297"/>
        <end position="325"/>
    </location>
</feature>
<dbReference type="Pfam" id="PF06965">
    <property type="entry name" value="Na_H_antiport_1"/>
    <property type="match status" value="1"/>
</dbReference>
<keyword evidence="7 11" id="KW-0915">Sodium</keyword>
<dbReference type="PANTHER" id="PTHR30341:SF0">
    <property type="entry name" value="NA(+)_H(+) ANTIPORTER NHAA"/>
    <property type="match status" value="1"/>
</dbReference>
<organism evidence="12 13">
    <name type="scientific">Winkia neuii</name>
    <dbReference type="NCBI Taxonomy" id="33007"/>
    <lineage>
        <taxon>Bacteria</taxon>
        <taxon>Bacillati</taxon>
        <taxon>Actinomycetota</taxon>
        <taxon>Actinomycetes</taxon>
        <taxon>Actinomycetales</taxon>
        <taxon>Actinomycetaceae</taxon>
        <taxon>Winkia</taxon>
    </lineage>
</organism>
<keyword evidence="3 11" id="KW-0050">Antiport</keyword>
<feature type="transmembrane region" description="Helical" evidence="11">
    <location>
        <begin position="345"/>
        <end position="364"/>
    </location>
</feature>
<dbReference type="GO" id="GO:0006885">
    <property type="term" value="P:regulation of pH"/>
    <property type="evidence" value="ECO:0007669"/>
    <property type="project" value="UniProtKB-UniRule"/>
</dbReference>
<feature type="transmembrane region" description="Helical" evidence="11">
    <location>
        <begin position="131"/>
        <end position="152"/>
    </location>
</feature>
<sequence length="412" mass="43031">MSVKKKLFSFSALAHQMRDDAAAGKALMAAAALALVWANSPMRHSYEALSEFLIGPASLGLQMSLAHLAQDGLLTIFFFVVGLELKQEFVAGSLRDPKQAALPMLAAVFGMAVPAAIYAASVTVLGAPEALSGWAIPAATDIAFAIAILAIFGKGLPPAARTFLLTLAVVDDLLGILVIAIFYPQDALSFSNLGLCALAVATFAMLAQKRICKWYLLAPLALAAWYFMYRSGIHATIAGVALGLVVPAKRKRGERVCLTHRLSTALNPLSAGFAVPVFAFFAAGVNITSTEGGAISLLTHPVSVAVALALPFGKAVGIFGSVVALTKLSPLKLGGGVDYQDVLPLSFVAGIGFTVSLLIASLAFPSQTDLTEAGRLGVLLGTGLSALLGASLLRWRVRQPVRGLQKAKRYTV</sequence>
<comment type="function">
    <text evidence="11">Na(+)/H(+) antiporter that extrudes sodium in exchange for external protons.</text>
</comment>
<feature type="transmembrane region" description="Helical" evidence="11">
    <location>
        <begin position="376"/>
        <end position="395"/>
    </location>
</feature>
<evidence type="ECO:0000256" key="6">
    <source>
        <dbReference type="ARBA" id="ARBA00022989"/>
    </source>
</evidence>
<keyword evidence="10 11" id="KW-0739">Sodium transport</keyword>
<dbReference type="EMBL" id="PKKO01000004">
    <property type="protein sequence ID" value="PKY72078.1"/>
    <property type="molecule type" value="Genomic_DNA"/>
</dbReference>
<dbReference type="Gene3D" id="1.20.1530.10">
    <property type="entry name" value="Na+/H+ antiporter like domain"/>
    <property type="match status" value="1"/>
</dbReference>
<proteinExistence type="inferred from homology"/>
<evidence type="ECO:0000256" key="5">
    <source>
        <dbReference type="ARBA" id="ARBA00022692"/>
    </source>
</evidence>
<protein>
    <recommendedName>
        <fullName evidence="11">Na(+)/H(+) antiporter NhaA</fullName>
    </recommendedName>
    <alternativeName>
        <fullName evidence="11">Sodium/proton antiporter NhaA</fullName>
    </alternativeName>
</protein>
<comment type="similarity">
    <text evidence="11">Belongs to the NhaA Na(+)/H(+) (TC 2.A.33) antiporter family.</text>
</comment>
<dbReference type="GO" id="GO:0005886">
    <property type="term" value="C:plasma membrane"/>
    <property type="evidence" value="ECO:0007669"/>
    <property type="project" value="UniProtKB-SubCell"/>
</dbReference>
<evidence type="ECO:0000256" key="9">
    <source>
        <dbReference type="ARBA" id="ARBA00023136"/>
    </source>
</evidence>
<feature type="transmembrane region" description="Helical" evidence="11">
    <location>
        <begin position="164"/>
        <end position="183"/>
    </location>
</feature>
<keyword evidence="13" id="KW-1185">Reference proteome</keyword>
<evidence type="ECO:0000256" key="1">
    <source>
        <dbReference type="ARBA" id="ARBA00004429"/>
    </source>
</evidence>
<evidence type="ECO:0000256" key="10">
    <source>
        <dbReference type="ARBA" id="ARBA00023201"/>
    </source>
</evidence>
<reference evidence="12 13" key="1">
    <citation type="submission" date="2017-12" db="EMBL/GenBank/DDBJ databases">
        <title>Phylogenetic diversity of female urinary microbiome.</title>
        <authorList>
            <person name="Thomas-White K."/>
            <person name="Wolfe A.J."/>
        </authorList>
    </citation>
    <scope>NUCLEOTIDE SEQUENCE [LARGE SCALE GENOMIC DNA]</scope>
    <source>
        <strain evidence="12 13">UMB0402</strain>
    </source>
</reference>